<keyword evidence="2" id="KW-1185">Reference proteome</keyword>
<proteinExistence type="predicted"/>
<comment type="caution">
    <text evidence="1">The sequence shown here is derived from an EMBL/GenBank/DDBJ whole genome shotgun (WGS) entry which is preliminary data.</text>
</comment>
<gene>
    <name evidence="1" type="ORF">O181_049449</name>
</gene>
<evidence type="ECO:0000313" key="1">
    <source>
        <dbReference type="EMBL" id="MBW0509734.1"/>
    </source>
</evidence>
<protein>
    <submittedName>
        <fullName evidence="1">Uncharacterized protein</fullName>
    </submittedName>
</protein>
<reference evidence="1" key="1">
    <citation type="submission" date="2021-03" db="EMBL/GenBank/DDBJ databases">
        <title>Draft genome sequence of rust myrtle Austropuccinia psidii MF-1, a brazilian biotype.</title>
        <authorList>
            <person name="Quecine M.C."/>
            <person name="Pachon D.M.R."/>
            <person name="Bonatelli M.L."/>
            <person name="Correr F.H."/>
            <person name="Franceschini L.M."/>
            <person name="Leite T.F."/>
            <person name="Margarido G.R.A."/>
            <person name="Almeida C.A."/>
            <person name="Ferrarezi J.A."/>
            <person name="Labate C.A."/>
        </authorList>
    </citation>
    <scope>NUCLEOTIDE SEQUENCE</scope>
    <source>
        <strain evidence="1">MF-1</strain>
    </source>
</reference>
<evidence type="ECO:0000313" key="2">
    <source>
        <dbReference type="Proteomes" id="UP000765509"/>
    </source>
</evidence>
<sequence length="151" mass="16507">MVTFSGPNSMIPSQGPKIQRPFQRRTLQLISLAIHGGYQKTIQGPQPSGPAVVGLAIISGLLQGLFSEVINHSISCQGSKSLNTPWTTQLVHTGSNQLYLYVIGPIEPIHIPLWEFNHTAQFSGWPELYWLNSDNTSGDSPSRISPSSLLK</sequence>
<dbReference type="Proteomes" id="UP000765509">
    <property type="component" value="Unassembled WGS sequence"/>
</dbReference>
<name>A0A9Q3DUU8_9BASI</name>
<accession>A0A9Q3DUU8</accession>
<dbReference type="EMBL" id="AVOT02021110">
    <property type="protein sequence ID" value="MBW0509734.1"/>
    <property type="molecule type" value="Genomic_DNA"/>
</dbReference>
<dbReference type="AlphaFoldDB" id="A0A9Q3DUU8"/>
<organism evidence="1 2">
    <name type="scientific">Austropuccinia psidii MF-1</name>
    <dbReference type="NCBI Taxonomy" id="1389203"/>
    <lineage>
        <taxon>Eukaryota</taxon>
        <taxon>Fungi</taxon>
        <taxon>Dikarya</taxon>
        <taxon>Basidiomycota</taxon>
        <taxon>Pucciniomycotina</taxon>
        <taxon>Pucciniomycetes</taxon>
        <taxon>Pucciniales</taxon>
        <taxon>Sphaerophragmiaceae</taxon>
        <taxon>Austropuccinia</taxon>
    </lineage>
</organism>